<sequence>MPRFGELEAAIMDVVWTAGHPLRVREVLEVLQRQRPLAYTTVQTVMEILRRKGWLSRERDGKAHRYAATRSREDYVAELMNEALAMAGDRTATLLRFFQGMDPDEVTQLRRALDAAHREETP</sequence>
<evidence type="ECO:0000256" key="1">
    <source>
        <dbReference type="ARBA" id="ARBA00011046"/>
    </source>
</evidence>
<dbReference type="InterPro" id="IPR005650">
    <property type="entry name" value="BlaI_family"/>
</dbReference>
<evidence type="ECO:0000313" key="10">
    <source>
        <dbReference type="Proteomes" id="UP000070659"/>
    </source>
</evidence>
<dbReference type="Proteomes" id="UP000070659">
    <property type="component" value="Unassembled WGS sequence"/>
</dbReference>
<reference evidence="5" key="3">
    <citation type="submission" date="2015-04" db="EMBL/GenBank/DDBJ databases">
        <title>Physiological reanalysis, assessment of diazotrophy, and genome sequences of multiple isolates of Streptomyces thermoautotrophicus.</title>
        <authorList>
            <person name="MacKellar D.C."/>
            <person name="Lieber L."/>
            <person name="Norman J."/>
            <person name="Bolger A."/>
            <person name="Tobin C."/>
            <person name="Murray J.W."/>
            <person name="Woodward J."/>
            <person name="Friesen M."/>
            <person name="Prell J."/>
        </authorList>
    </citation>
    <scope>NUCLEOTIDE SEQUENCE [LARGE SCALE GENOMIC DNA]</scope>
    <source>
        <strain evidence="5">H1</strain>
    </source>
</reference>
<organism evidence="7 9">
    <name type="scientific">Carbonactinospora thermoautotrophica</name>
    <dbReference type="NCBI Taxonomy" id="1469144"/>
    <lineage>
        <taxon>Bacteria</taxon>
        <taxon>Bacillati</taxon>
        <taxon>Actinomycetota</taxon>
        <taxon>Actinomycetes</taxon>
        <taxon>Kitasatosporales</taxon>
        <taxon>Carbonactinosporaceae</taxon>
        <taxon>Carbonactinospora</taxon>
    </lineage>
</organism>
<dbReference type="GO" id="GO:0045892">
    <property type="term" value="P:negative regulation of DNA-templated transcription"/>
    <property type="evidence" value="ECO:0007669"/>
    <property type="project" value="InterPro"/>
</dbReference>
<evidence type="ECO:0000313" key="6">
    <source>
        <dbReference type="EMBL" id="KWX03611.1"/>
    </source>
</evidence>
<keyword evidence="3" id="KW-0238">DNA-binding</keyword>
<keyword evidence="2" id="KW-0805">Transcription regulation</keyword>
<dbReference type="InterPro" id="IPR036390">
    <property type="entry name" value="WH_DNA-bd_sf"/>
</dbReference>
<dbReference type="RefSeq" id="WP_066889549.1">
    <property type="nucleotide sequence ID" value="NZ_JYIJ01000017.1"/>
</dbReference>
<dbReference type="STRING" id="1469144.LI90_3549"/>
<dbReference type="InterPro" id="IPR036388">
    <property type="entry name" value="WH-like_DNA-bd_sf"/>
</dbReference>
<dbReference type="EMBL" id="JYIJ01000017">
    <property type="protein sequence ID" value="KWX03611.1"/>
    <property type="molecule type" value="Genomic_DNA"/>
</dbReference>
<name>A0A132NBV0_9ACTN</name>
<dbReference type="GO" id="GO:0003677">
    <property type="term" value="F:DNA binding"/>
    <property type="evidence" value="ECO:0007669"/>
    <property type="project" value="UniProtKB-KW"/>
</dbReference>
<evidence type="ECO:0000313" key="9">
    <source>
        <dbReference type="Proteomes" id="UP000070598"/>
    </source>
</evidence>
<dbReference type="Proteomes" id="UP000070188">
    <property type="component" value="Unassembled WGS sequence"/>
</dbReference>
<evidence type="ECO:0000313" key="7">
    <source>
        <dbReference type="EMBL" id="KWX07563.1"/>
    </source>
</evidence>
<comment type="caution">
    <text evidence="7">The sequence shown here is derived from an EMBL/GenBank/DDBJ whole genome shotgun (WGS) entry which is preliminary data.</text>
</comment>
<dbReference type="Proteomes" id="UP000070598">
    <property type="component" value="Unassembled WGS sequence"/>
</dbReference>
<dbReference type="OrthoDB" id="9813987at2"/>
<evidence type="ECO:0000256" key="2">
    <source>
        <dbReference type="ARBA" id="ARBA00023015"/>
    </source>
</evidence>
<keyword evidence="4" id="KW-0804">Transcription</keyword>
<gene>
    <name evidence="5" type="ORF">LI90_3549</name>
    <name evidence="6" type="ORF">TH66_12270</name>
    <name evidence="7" type="ORF">TR74_18430</name>
</gene>
<dbReference type="EMBL" id="JYIK01001049">
    <property type="protein sequence ID" value="KWX07563.1"/>
    <property type="molecule type" value="Genomic_DNA"/>
</dbReference>
<evidence type="ECO:0000313" key="5">
    <source>
        <dbReference type="EMBL" id="KWX02506.1"/>
    </source>
</evidence>
<comment type="similarity">
    <text evidence="1">Belongs to the BlaI transcriptional regulatory family.</text>
</comment>
<reference evidence="8" key="4">
    <citation type="submission" date="2015-04" db="EMBL/GenBank/DDBJ databases">
        <title>Physiological reanalysis, assessment of diazotrophy, and genome sequences of multiple isolates of Streptomyces thermoautotrophicus.</title>
        <authorList>
            <person name="MacKellar D.C."/>
            <person name="Lieber L."/>
            <person name="Norman J."/>
            <person name="Bolger A."/>
            <person name="Tobin C."/>
            <person name="Murray J.W."/>
            <person name="Chang R."/>
            <person name="Ford T."/>
            <person name="Nguyen P.Q."/>
            <person name="Woodward J."/>
            <person name="Permingeat H."/>
            <person name="Joshi N.S."/>
            <person name="Silver P.A."/>
            <person name="Usadel B."/>
            <person name="Rutherford A.W."/>
            <person name="Friesen M."/>
            <person name="Prell J."/>
        </authorList>
    </citation>
    <scope>NUCLEOTIDE SEQUENCE [LARGE SCALE GENOMIC DNA]</scope>
    <source>
        <strain evidence="8">H1</strain>
    </source>
</reference>
<dbReference type="EMBL" id="LAXD01000001">
    <property type="protein sequence ID" value="KWX02506.1"/>
    <property type="molecule type" value="Genomic_DNA"/>
</dbReference>
<accession>A0A132NBV0</accession>
<reference evidence="7 10" key="2">
    <citation type="submission" date="2015-02" db="EMBL/GenBank/DDBJ databases">
        <title>Physiological reanalysis, assessment of diazotrophy, and genome sequences of multiple isolates of Streptomyces thermoautotrophicus.</title>
        <authorList>
            <person name="MacKellar D.C."/>
            <person name="Lieber L."/>
            <person name="Norman J."/>
            <person name="Bolger A."/>
            <person name="Tobin C."/>
            <person name="Murray J.W."/>
            <person name="Prell J."/>
        </authorList>
    </citation>
    <scope>NUCLEOTIDE SEQUENCE [LARGE SCALE GENOMIC DNA]</scope>
    <source>
        <strain evidence="7 10">UBT1</strain>
    </source>
</reference>
<protein>
    <submittedName>
        <fullName evidence="7">CopY family transcriptional regulator</fullName>
    </submittedName>
    <submittedName>
        <fullName evidence="5">Transcriptional repressor</fullName>
    </submittedName>
</protein>
<dbReference type="PIRSF" id="PIRSF019455">
    <property type="entry name" value="CopR_AtkY"/>
    <property type="match status" value="1"/>
</dbReference>
<evidence type="ECO:0000313" key="8">
    <source>
        <dbReference type="Proteomes" id="UP000070188"/>
    </source>
</evidence>
<keyword evidence="8" id="KW-1185">Reference proteome</keyword>
<reference evidence="9" key="1">
    <citation type="submission" date="2015-02" db="EMBL/GenBank/DDBJ databases">
        <title>Physiological reanalysis, assessment of diazotrophy, and genome sequences of multiple isolates of Streptomyces thermoautotrophicus.</title>
        <authorList>
            <person name="MacKellar D.C."/>
            <person name="Lieber L."/>
            <person name="Norman J."/>
            <person name="Bolger A."/>
            <person name="Tobin C."/>
            <person name="Murray J.W."/>
            <person name="Friesen M."/>
            <person name="Prell J."/>
        </authorList>
    </citation>
    <scope>NUCLEOTIDE SEQUENCE [LARGE SCALE GENOMIC DNA]</scope>
    <source>
        <strain evidence="9">UBT1</strain>
    </source>
</reference>
<evidence type="ECO:0000256" key="3">
    <source>
        <dbReference type="ARBA" id="ARBA00023125"/>
    </source>
</evidence>
<proteinExistence type="inferred from homology"/>
<dbReference type="PATRIC" id="fig|1469144.10.peg.3808"/>
<evidence type="ECO:0000256" key="4">
    <source>
        <dbReference type="ARBA" id="ARBA00023163"/>
    </source>
</evidence>
<dbReference type="Pfam" id="PF03965">
    <property type="entry name" value="Penicillinase_R"/>
    <property type="match status" value="1"/>
</dbReference>
<dbReference type="Gene3D" id="1.10.10.10">
    <property type="entry name" value="Winged helix-like DNA-binding domain superfamily/Winged helix DNA-binding domain"/>
    <property type="match status" value="1"/>
</dbReference>
<dbReference type="SUPFAM" id="SSF46785">
    <property type="entry name" value="Winged helix' DNA-binding domain"/>
    <property type="match status" value="1"/>
</dbReference>
<dbReference type="Gene3D" id="6.10.140.850">
    <property type="match status" value="1"/>
</dbReference>
<dbReference type="AlphaFoldDB" id="A0A132NBV0"/>